<feature type="disulfide bond" evidence="7">
    <location>
        <begin position="33"/>
        <end position="42"/>
    </location>
</feature>
<dbReference type="CDD" id="cd00054">
    <property type="entry name" value="EGF_CA"/>
    <property type="match status" value="2"/>
</dbReference>
<comment type="caution">
    <text evidence="6">Lacks conserved residue(s) required for the propagation of feature annotation.</text>
</comment>
<dbReference type="InterPro" id="IPR013032">
    <property type="entry name" value="EGF-like_CS"/>
</dbReference>
<keyword evidence="2 6" id="KW-0245">EGF-like domain</keyword>
<keyword evidence="8" id="KW-1133">Transmembrane helix</keyword>
<dbReference type="InterPro" id="IPR001881">
    <property type="entry name" value="EGF-like_Ca-bd_dom"/>
</dbReference>
<dbReference type="InterPro" id="IPR000742">
    <property type="entry name" value="EGF"/>
</dbReference>
<dbReference type="Pfam" id="PF01414">
    <property type="entry name" value="DSL"/>
    <property type="match status" value="1"/>
</dbReference>
<keyword evidence="11" id="KW-1185">Reference proteome</keyword>
<dbReference type="Proteomes" id="UP000694888">
    <property type="component" value="Unplaced"/>
</dbReference>
<feature type="domain" description="DSL" evidence="10">
    <location>
        <begin position="1"/>
        <end position="42"/>
    </location>
</feature>
<organism evidence="11 12">
    <name type="scientific">Aplysia californica</name>
    <name type="common">California sea hare</name>
    <dbReference type="NCBI Taxonomy" id="6500"/>
    <lineage>
        <taxon>Eukaryota</taxon>
        <taxon>Metazoa</taxon>
        <taxon>Spiralia</taxon>
        <taxon>Lophotrochozoa</taxon>
        <taxon>Mollusca</taxon>
        <taxon>Gastropoda</taxon>
        <taxon>Heterobranchia</taxon>
        <taxon>Euthyneura</taxon>
        <taxon>Tectipleura</taxon>
        <taxon>Aplysiida</taxon>
        <taxon>Aplysioidea</taxon>
        <taxon>Aplysiidae</taxon>
        <taxon>Aplysia</taxon>
    </lineage>
</organism>
<dbReference type="PRINTS" id="PR00010">
    <property type="entry name" value="EGFBLOOD"/>
</dbReference>
<evidence type="ECO:0000256" key="7">
    <source>
        <dbReference type="PROSITE-ProRule" id="PRU00377"/>
    </source>
</evidence>
<evidence type="ECO:0000313" key="11">
    <source>
        <dbReference type="Proteomes" id="UP000694888"/>
    </source>
</evidence>
<dbReference type="InterPro" id="IPR001774">
    <property type="entry name" value="DSL"/>
</dbReference>
<dbReference type="SMART" id="SM00181">
    <property type="entry name" value="EGF"/>
    <property type="match status" value="2"/>
</dbReference>
<dbReference type="InterPro" id="IPR051355">
    <property type="entry name" value="Notch/Slit_guidance"/>
</dbReference>
<dbReference type="RefSeq" id="XP_035826909.1">
    <property type="nucleotide sequence ID" value="XM_035971016.1"/>
</dbReference>
<evidence type="ECO:0000256" key="6">
    <source>
        <dbReference type="PROSITE-ProRule" id="PRU00076"/>
    </source>
</evidence>
<feature type="disulfide bond" evidence="7">
    <location>
        <begin position="12"/>
        <end position="24"/>
    </location>
</feature>
<dbReference type="PROSITE" id="PS51051">
    <property type="entry name" value="DSL"/>
    <property type="match status" value="1"/>
</dbReference>
<dbReference type="PANTHER" id="PTHR45836:SF13">
    <property type="entry name" value="PROTEIN CRUMBS"/>
    <property type="match status" value="1"/>
</dbReference>
<accession>A0ABM1VWW7</accession>
<feature type="domain" description="EGF-like" evidence="9">
    <location>
        <begin position="45"/>
        <end position="81"/>
    </location>
</feature>
<keyword evidence="3 8" id="KW-0732">Signal</keyword>
<feature type="disulfide bond" evidence="6">
    <location>
        <begin position="71"/>
        <end position="80"/>
    </location>
</feature>
<comment type="subcellular location">
    <subcellularLocation>
        <location evidence="8">Membrane</location>
        <topology evidence="8">Single-pass type I membrane protein</topology>
    </subcellularLocation>
</comment>
<dbReference type="InterPro" id="IPR018097">
    <property type="entry name" value="EGF_Ca-bd_CS"/>
</dbReference>
<dbReference type="Gene3D" id="2.10.25.10">
    <property type="entry name" value="Laminin"/>
    <property type="match status" value="2"/>
</dbReference>
<evidence type="ECO:0000313" key="12">
    <source>
        <dbReference type="RefSeq" id="XP_035826909.1"/>
    </source>
</evidence>
<keyword evidence="8" id="KW-0472">Membrane</keyword>
<dbReference type="Pfam" id="PF12661">
    <property type="entry name" value="hEGF"/>
    <property type="match status" value="1"/>
</dbReference>
<evidence type="ECO:0000256" key="4">
    <source>
        <dbReference type="ARBA" id="ARBA00022737"/>
    </source>
</evidence>
<evidence type="ECO:0000256" key="1">
    <source>
        <dbReference type="ARBA" id="ARBA00022473"/>
    </source>
</evidence>
<keyword evidence="5 6" id="KW-1015">Disulfide bond</keyword>
<reference evidence="12" key="1">
    <citation type="submission" date="2025-08" db="UniProtKB">
        <authorList>
            <consortium name="RefSeq"/>
        </authorList>
    </citation>
    <scope>IDENTIFICATION</scope>
</reference>
<keyword evidence="1 8" id="KW-0217">Developmental protein</keyword>
<evidence type="ECO:0000259" key="9">
    <source>
        <dbReference type="PROSITE" id="PS50026"/>
    </source>
</evidence>
<dbReference type="PROSITE" id="PS00022">
    <property type="entry name" value="EGF_1"/>
    <property type="match status" value="2"/>
</dbReference>
<dbReference type="PROSITE" id="PS01187">
    <property type="entry name" value="EGF_CA"/>
    <property type="match status" value="1"/>
</dbReference>
<dbReference type="GeneID" id="118478069"/>
<evidence type="ECO:0000259" key="10">
    <source>
        <dbReference type="PROSITE" id="PS51051"/>
    </source>
</evidence>
<comment type="function">
    <text evidence="8">Putative Notch ligand involved in the mediation of Notch signaling.</text>
</comment>
<evidence type="ECO:0000256" key="5">
    <source>
        <dbReference type="ARBA" id="ARBA00023157"/>
    </source>
</evidence>
<dbReference type="Gene3D" id="2.10.25.140">
    <property type="match status" value="1"/>
</dbReference>
<dbReference type="PROSITE" id="PS50026">
    <property type="entry name" value="EGF_3"/>
    <property type="match status" value="2"/>
</dbReference>
<evidence type="ECO:0000256" key="2">
    <source>
        <dbReference type="ARBA" id="ARBA00022536"/>
    </source>
</evidence>
<dbReference type="Pfam" id="PF00008">
    <property type="entry name" value="EGF"/>
    <property type="match status" value="1"/>
</dbReference>
<dbReference type="PROSITE" id="PS00010">
    <property type="entry name" value="ASX_HYDROXYL"/>
    <property type="match status" value="2"/>
</dbReference>
<dbReference type="InterPro" id="IPR000152">
    <property type="entry name" value="EGF-type_Asp/Asn_hydroxyl_site"/>
</dbReference>
<dbReference type="PROSITE" id="PS01186">
    <property type="entry name" value="EGF_2"/>
    <property type="match status" value="1"/>
</dbReference>
<feature type="domain" description="EGF-like" evidence="9">
    <location>
        <begin position="83"/>
        <end position="119"/>
    </location>
</feature>
<feature type="disulfide bond" evidence="6">
    <location>
        <begin position="109"/>
        <end position="118"/>
    </location>
</feature>
<gene>
    <name evidence="12" type="primary">LOC118478069</name>
</gene>
<evidence type="ECO:0000256" key="3">
    <source>
        <dbReference type="ARBA" id="ARBA00022729"/>
    </source>
</evidence>
<dbReference type="PANTHER" id="PTHR45836">
    <property type="entry name" value="SLIT HOMOLOG"/>
    <property type="match status" value="1"/>
</dbReference>
<proteinExistence type="predicted"/>
<dbReference type="SUPFAM" id="SSF57196">
    <property type="entry name" value="EGF/Laminin"/>
    <property type="match status" value="2"/>
</dbReference>
<evidence type="ECO:0000256" key="8">
    <source>
        <dbReference type="RuleBase" id="RU280815"/>
    </source>
</evidence>
<name>A0ABM1VWW7_APLCA</name>
<keyword evidence="4 8" id="KW-0677">Repeat</keyword>
<sequence>MFYYGNQCDRYCKARDDERGHYRCNPVTGEKICLFGWGSDDCLTNLDDCNGHRCHDGATCMDHIGYYTCKCPPGRTGVYCDGEINECASSPCHNGGTCVDESNGFTCECPEGWAGLLCEIKIVPCKVDNCVHVS</sequence>
<dbReference type="SMART" id="SM00179">
    <property type="entry name" value="EGF_CA"/>
    <property type="match status" value="2"/>
</dbReference>
<keyword evidence="8" id="KW-0812">Transmembrane</keyword>
<protein>
    <recommendedName>
        <fullName evidence="8">Delta-like protein</fullName>
    </recommendedName>
</protein>